<organism evidence="1 2">
    <name type="scientific">Smallanthus sonchifolius</name>
    <dbReference type="NCBI Taxonomy" id="185202"/>
    <lineage>
        <taxon>Eukaryota</taxon>
        <taxon>Viridiplantae</taxon>
        <taxon>Streptophyta</taxon>
        <taxon>Embryophyta</taxon>
        <taxon>Tracheophyta</taxon>
        <taxon>Spermatophyta</taxon>
        <taxon>Magnoliopsida</taxon>
        <taxon>eudicotyledons</taxon>
        <taxon>Gunneridae</taxon>
        <taxon>Pentapetalae</taxon>
        <taxon>asterids</taxon>
        <taxon>campanulids</taxon>
        <taxon>Asterales</taxon>
        <taxon>Asteraceae</taxon>
        <taxon>Asteroideae</taxon>
        <taxon>Heliantheae alliance</taxon>
        <taxon>Millerieae</taxon>
        <taxon>Smallanthus</taxon>
    </lineage>
</organism>
<protein>
    <submittedName>
        <fullName evidence="1">Uncharacterized protein</fullName>
    </submittedName>
</protein>
<dbReference type="Proteomes" id="UP001056120">
    <property type="component" value="Linkage Group LG22"/>
</dbReference>
<reference evidence="2" key="1">
    <citation type="journal article" date="2022" name="Mol. Ecol. Resour.">
        <title>The genomes of chicory, endive, great burdock and yacon provide insights into Asteraceae palaeo-polyploidization history and plant inulin production.</title>
        <authorList>
            <person name="Fan W."/>
            <person name="Wang S."/>
            <person name="Wang H."/>
            <person name="Wang A."/>
            <person name="Jiang F."/>
            <person name="Liu H."/>
            <person name="Zhao H."/>
            <person name="Xu D."/>
            <person name="Zhang Y."/>
        </authorList>
    </citation>
    <scope>NUCLEOTIDE SEQUENCE [LARGE SCALE GENOMIC DNA]</scope>
    <source>
        <strain evidence="2">cv. Yunnan</strain>
    </source>
</reference>
<comment type="caution">
    <text evidence="1">The sequence shown here is derived from an EMBL/GenBank/DDBJ whole genome shotgun (WGS) entry which is preliminary data.</text>
</comment>
<proteinExistence type="predicted"/>
<accession>A0ACB9BSI4</accession>
<evidence type="ECO:0000313" key="1">
    <source>
        <dbReference type="EMBL" id="KAI3724953.1"/>
    </source>
</evidence>
<name>A0ACB9BSI4_9ASTR</name>
<evidence type="ECO:0000313" key="2">
    <source>
        <dbReference type="Proteomes" id="UP001056120"/>
    </source>
</evidence>
<gene>
    <name evidence="1" type="ORF">L1987_64721</name>
</gene>
<keyword evidence="2" id="KW-1185">Reference proteome</keyword>
<dbReference type="EMBL" id="CM042039">
    <property type="protein sequence ID" value="KAI3724953.1"/>
    <property type="molecule type" value="Genomic_DNA"/>
</dbReference>
<sequence>MSISLPNYHALPPFHTPHSKGPTKLIVLDEIDKHEQLCALLGTKAFPTQSKIIITTEHLDINAWLDSISWPCRVHNIKLLDDRESLELLFLYAFRSKIPMEGFKELAVQLARYCEGHPLARKVLGSSLAVSNEQSSRRNYMIEIWRSRMKSFNLLKGNLDSNIQDALKRAMTPCHFLVTKSCFCILFVSLLVNL</sequence>
<reference evidence="1 2" key="2">
    <citation type="journal article" date="2022" name="Mol. Ecol. Resour.">
        <title>The genomes of chicory, endive, great burdock and yacon provide insights into Asteraceae paleo-polyploidization history and plant inulin production.</title>
        <authorList>
            <person name="Fan W."/>
            <person name="Wang S."/>
            <person name="Wang H."/>
            <person name="Wang A."/>
            <person name="Jiang F."/>
            <person name="Liu H."/>
            <person name="Zhao H."/>
            <person name="Xu D."/>
            <person name="Zhang Y."/>
        </authorList>
    </citation>
    <scope>NUCLEOTIDE SEQUENCE [LARGE SCALE GENOMIC DNA]</scope>
    <source>
        <strain evidence="2">cv. Yunnan</strain>
        <tissue evidence="1">Leaves</tissue>
    </source>
</reference>